<feature type="domain" description="N-acetyltransferase" evidence="3">
    <location>
        <begin position="5"/>
        <end position="151"/>
    </location>
</feature>
<keyword evidence="2" id="KW-0012">Acyltransferase</keyword>
<keyword evidence="4" id="KW-0687">Ribonucleoprotein</keyword>
<dbReference type="GO" id="GO:0016747">
    <property type="term" value="F:acyltransferase activity, transferring groups other than amino-acyl groups"/>
    <property type="evidence" value="ECO:0007669"/>
    <property type="project" value="InterPro"/>
</dbReference>
<sequence>MPEEVTIRSARPGELPELSTLLDLLFEIEQDFKPDTARQVAGLKLMLDSPLAELLVAELGGRPVGLCGLQLLVSTAQGAYSCHVEDLVLAPECRGRGIGRLLLEAAAEWAHRRGATRMQLNCDDKNLPAMKFYESLGWRKTHLFNYFKLDF</sequence>
<dbReference type="Pfam" id="PF00583">
    <property type="entry name" value="Acetyltransf_1"/>
    <property type="match status" value="1"/>
</dbReference>
<dbReference type="SUPFAM" id="SSF55729">
    <property type="entry name" value="Acyl-CoA N-acyltransferases (Nat)"/>
    <property type="match status" value="1"/>
</dbReference>
<dbReference type="GeneID" id="78293750"/>
<comment type="caution">
    <text evidence="4">The sequence shown here is derived from an EMBL/GenBank/DDBJ whole genome shotgun (WGS) entry which is preliminary data.</text>
</comment>
<protein>
    <submittedName>
        <fullName evidence="4">Ribosomal protein S18 acetylase RimI-like enzyme</fullName>
    </submittedName>
</protein>
<dbReference type="EMBL" id="QEKH01000001">
    <property type="protein sequence ID" value="PVY46024.1"/>
    <property type="molecule type" value="Genomic_DNA"/>
</dbReference>
<organism evidence="4 5">
    <name type="scientific">Victivallis vadensis</name>
    <dbReference type="NCBI Taxonomy" id="172901"/>
    <lineage>
        <taxon>Bacteria</taxon>
        <taxon>Pseudomonadati</taxon>
        <taxon>Lentisphaerota</taxon>
        <taxon>Lentisphaeria</taxon>
        <taxon>Victivallales</taxon>
        <taxon>Victivallaceae</taxon>
        <taxon>Victivallis</taxon>
    </lineage>
</organism>
<dbReference type="AlphaFoldDB" id="A0A2U1BBI6"/>
<accession>A0A2U1BBI6</accession>
<dbReference type="GO" id="GO:0005840">
    <property type="term" value="C:ribosome"/>
    <property type="evidence" value="ECO:0007669"/>
    <property type="project" value="UniProtKB-KW"/>
</dbReference>
<keyword evidence="5" id="KW-1185">Reference proteome</keyword>
<dbReference type="PROSITE" id="PS51186">
    <property type="entry name" value="GNAT"/>
    <property type="match status" value="1"/>
</dbReference>
<keyword evidence="4" id="KW-0689">Ribosomal protein</keyword>
<keyword evidence="1" id="KW-0808">Transferase</keyword>
<dbReference type="PANTHER" id="PTHR43877:SF2">
    <property type="entry name" value="AMINOALKYLPHOSPHONATE N-ACETYLTRANSFERASE-RELATED"/>
    <property type="match status" value="1"/>
</dbReference>
<evidence type="ECO:0000259" key="3">
    <source>
        <dbReference type="PROSITE" id="PS51186"/>
    </source>
</evidence>
<dbReference type="InterPro" id="IPR000182">
    <property type="entry name" value="GNAT_dom"/>
</dbReference>
<evidence type="ECO:0000256" key="2">
    <source>
        <dbReference type="ARBA" id="ARBA00023315"/>
    </source>
</evidence>
<dbReference type="CDD" id="cd04301">
    <property type="entry name" value="NAT_SF"/>
    <property type="match status" value="1"/>
</dbReference>
<dbReference type="InterPro" id="IPR016181">
    <property type="entry name" value="Acyl_CoA_acyltransferase"/>
</dbReference>
<dbReference type="Proteomes" id="UP000245959">
    <property type="component" value="Unassembled WGS sequence"/>
</dbReference>
<reference evidence="4 5" key="1">
    <citation type="submission" date="2018-04" db="EMBL/GenBank/DDBJ databases">
        <title>Genomic Encyclopedia of Type Strains, Phase IV (KMG-IV): sequencing the most valuable type-strain genomes for metagenomic binning, comparative biology and taxonomic classification.</title>
        <authorList>
            <person name="Goeker M."/>
        </authorList>
    </citation>
    <scope>NUCLEOTIDE SEQUENCE [LARGE SCALE GENOMIC DNA]</scope>
    <source>
        <strain evidence="4 5">DSM 14823</strain>
    </source>
</reference>
<proteinExistence type="predicted"/>
<evidence type="ECO:0000313" key="4">
    <source>
        <dbReference type="EMBL" id="PVY46024.1"/>
    </source>
</evidence>
<name>A0A2U1BBI6_9BACT</name>
<dbReference type="InterPro" id="IPR050832">
    <property type="entry name" value="Bact_Acetyltransf"/>
</dbReference>
<evidence type="ECO:0000256" key="1">
    <source>
        <dbReference type="ARBA" id="ARBA00022679"/>
    </source>
</evidence>
<evidence type="ECO:0000313" key="5">
    <source>
        <dbReference type="Proteomes" id="UP000245959"/>
    </source>
</evidence>
<dbReference type="PANTHER" id="PTHR43877">
    <property type="entry name" value="AMINOALKYLPHOSPHONATE N-ACETYLTRANSFERASE-RELATED-RELATED"/>
    <property type="match status" value="1"/>
</dbReference>
<dbReference type="RefSeq" id="WP_116882413.1">
    <property type="nucleotide sequence ID" value="NZ_QEKH01000001.1"/>
</dbReference>
<gene>
    <name evidence="4" type="ORF">C8D82_101223</name>
</gene>
<dbReference type="Gene3D" id="3.40.630.30">
    <property type="match status" value="1"/>
</dbReference>